<name>A0A0M3HV96_ASCLU</name>
<proteinExistence type="predicted"/>
<reference evidence="3" key="1">
    <citation type="submission" date="2017-02" db="UniProtKB">
        <authorList>
            <consortium name="WormBaseParasite"/>
        </authorList>
    </citation>
    <scope>IDENTIFICATION</scope>
</reference>
<protein>
    <submittedName>
        <fullName evidence="3">Uncharacterized protein</fullName>
    </submittedName>
</protein>
<evidence type="ECO:0000313" key="3">
    <source>
        <dbReference type="WBParaSite" id="ALUE_0000682901-mRNA-1"/>
    </source>
</evidence>
<organism evidence="2 3">
    <name type="scientific">Ascaris lumbricoides</name>
    <name type="common">Giant roundworm</name>
    <dbReference type="NCBI Taxonomy" id="6252"/>
    <lineage>
        <taxon>Eukaryota</taxon>
        <taxon>Metazoa</taxon>
        <taxon>Ecdysozoa</taxon>
        <taxon>Nematoda</taxon>
        <taxon>Chromadorea</taxon>
        <taxon>Rhabditida</taxon>
        <taxon>Spirurina</taxon>
        <taxon>Ascaridomorpha</taxon>
        <taxon>Ascaridoidea</taxon>
        <taxon>Ascarididae</taxon>
        <taxon>Ascaris</taxon>
    </lineage>
</organism>
<evidence type="ECO:0000256" key="1">
    <source>
        <dbReference type="SAM" id="MobiDB-lite"/>
    </source>
</evidence>
<dbReference type="Proteomes" id="UP000036681">
    <property type="component" value="Unplaced"/>
</dbReference>
<dbReference type="AlphaFoldDB" id="A0A0M3HV96"/>
<feature type="region of interest" description="Disordered" evidence="1">
    <location>
        <begin position="59"/>
        <end position="105"/>
    </location>
</feature>
<sequence>MHRCETNMLAGALLTEIRFVHKRNFSLASQRLPIARSASLTLSYGPFVRDILHVKERSDEAVTPRSGNCQEHTTKNRSSAKAPSRIGEAMSPQPRSRAKRYETQPENIRENSIVLDMSSVFMSSLIKAIESKQFNGGFLTI</sequence>
<dbReference type="WBParaSite" id="ALUE_0000682901-mRNA-1">
    <property type="protein sequence ID" value="ALUE_0000682901-mRNA-1"/>
    <property type="gene ID" value="ALUE_0000682901"/>
</dbReference>
<evidence type="ECO:0000313" key="2">
    <source>
        <dbReference type="Proteomes" id="UP000036681"/>
    </source>
</evidence>
<feature type="compositionally biased region" description="Polar residues" evidence="1">
    <location>
        <begin position="65"/>
        <end position="81"/>
    </location>
</feature>
<keyword evidence="2" id="KW-1185">Reference proteome</keyword>
<accession>A0A0M3HV96</accession>